<proteinExistence type="predicted"/>
<dbReference type="STRING" id="486041.B0D8J2"/>
<dbReference type="KEGG" id="lbc:LACBIDRAFT_296341"/>
<organism evidence="3">
    <name type="scientific">Laccaria bicolor (strain S238N-H82 / ATCC MYA-4686)</name>
    <name type="common">Bicoloured deceiver</name>
    <name type="synonym">Laccaria laccata var. bicolor</name>
    <dbReference type="NCBI Taxonomy" id="486041"/>
    <lineage>
        <taxon>Eukaryota</taxon>
        <taxon>Fungi</taxon>
        <taxon>Dikarya</taxon>
        <taxon>Basidiomycota</taxon>
        <taxon>Agaricomycotina</taxon>
        <taxon>Agaricomycetes</taxon>
        <taxon>Agaricomycetidae</taxon>
        <taxon>Agaricales</taxon>
        <taxon>Agaricineae</taxon>
        <taxon>Hydnangiaceae</taxon>
        <taxon>Laccaria</taxon>
    </lineage>
</organism>
<reference evidence="2 3" key="1">
    <citation type="journal article" date="2008" name="Nature">
        <title>The genome of Laccaria bicolor provides insights into mycorrhizal symbiosis.</title>
        <authorList>
            <person name="Martin F."/>
            <person name="Aerts A."/>
            <person name="Ahren D."/>
            <person name="Brun A."/>
            <person name="Danchin E.G.J."/>
            <person name="Duchaussoy F."/>
            <person name="Gibon J."/>
            <person name="Kohler A."/>
            <person name="Lindquist E."/>
            <person name="Pereda V."/>
            <person name="Salamov A."/>
            <person name="Shapiro H.J."/>
            <person name="Wuyts J."/>
            <person name="Blaudez D."/>
            <person name="Buee M."/>
            <person name="Brokstein P."/>
            <person name="Canbaeck B."/>
            <person name="Cohen D."/>
            <person name="Courty P.E."/>
            <person name="Coutinho P.M."/>
            <person name="Delaruelle C."/>
            <person name="Detter J.C."/>
            <person name="Deveau A."/>
            <person name="DiFazio S."/>
            <person name="Duplessis S."/>
            <person name="Fraissinet-Tachet L."/>
            <person name="Lucic E."/>
            <person name="Frey-Klett P."/>
            <person name="Fourrey C."/>
            <person name="Feussner I."/>
            <person name="Gay G."/>
            <person name="Grimwood J."/>
            <person name="Hoegger P.J."/>
            <person name="Jain P."/>
            <person name="Kilaru S."/>
            <person name="Labbe J."/>
            <person name="Lin Y.C."/>
            <person name="Legue V."/>
            <person name="Le Tacon F."/>
            <person name="Marmeisse R."/>
            <person name="Melayah D."/>
            <person name="Montanini B."/>
            <person name="Muratet M."/>
            <person name="Nehls U."/>
            <person name="Niculita-Hirzel H."/>
            <person name="Oudot-Le Secq M.P."/>
            <person name="Peter M."/>
            <person name="Quesneville H."/>
            <person name="Rajashekar B."/>
            <person name="Reich M."/>
            <person name="Rouhier N."/>
            <person name="Schmutz J."/>
            <person name="Yin T."/>
            <person name="Chalot M."/>
            <person name="Henrissat B."/>
            <person name="Kuees U."/>
            <person name="Lucas S."/>
            <person name="Van de Peer Y."/>
            <person name="Podila G.K."/>
            <person name="Polle A."/>
            <person name="Pukkila P.J."/>
            <person name="Richardson P.M."/>
            <person name="Rouze P."/>
            <person name="Sanders I.R."/>
            <person name="Stajich J.E."/>
            <person name="Tunlid A."/>
            <person name="Tuskan G."/>
            <person name="Grigoriev I.V."/>
        </authorList>
    </citation>
    <scope>NUCLEOTIDE SEQUENCE [LARGE SCALE GENOMIC DNA]</scope>
    <source>
        <strain evidence="3">S238N-H82 / ATCC MYA-4686</strain>
    </source>
</reference>
<dbReference type="EMBL" id="DS547100">
    <property type="protein sequence ID" value="EDR08849.1"/>
    <property type="molecule type" value="Genomic_DNA"/>
</dbReference>
<dbReference type="HOGENOM" id="CLU_2320803_0_0_1"/>
<dbReference type="PROSITE" id="PS50097">
    <property type="entry name" value="BTB"/>
    <property type="match status" value="1"/>
</dbReference>
<evidence type="ECO:0000313" key="3">
    <source>
        <dbReference type="Proteomes" id="UP000001194"/>
    </source>
</evidence>
<accession>B0D8J2</accession>
<dbReference type="GeneID" id="6075883"/>
<gene>
    <name evidence="2" type="ORF">LACBIDRAFT_296341</name>
</gene>
<evidence type="ECO:0000313" key="2">
    <source>
        <dbReference type="EMBL" id="EDR08849.1"/>
    </source>
</evidence>
<dbReference type="InterPro" id="IPR000210">
    <property type="entry name" value="BTB/POZ_dom"/>
</dbReference>
<keyword evidence="3" id="KW-1185">Reference proteome</keyword>
<dbReference type="OrthoDB" id="2367075at2759"/>
<protein>
    <submittedName>
        <fullName evidence="2">Predicted protein</fullName>
    </submittedName>
</protein>
<dbReference type="AlphaFoldDB" id="B0D8J2"/>
<feature type="domain" description="BTB" evidence="1">
    <location>
        <begin position="31"/>
        <end position="99"/>
    </location>
</feature>
<evidence type="ECO:0000259" key="1">
    <source>
        <dbReference type="PROSITE" id="PS50097"/>
    </source>
</evidence>
<dbReference type="Proteomes" id="UP000001194">
    <property type="component" value="Unassembled WGS sequence"/>
</dbReference>
<dbReference type="RefSeq" id="XP_001880162.1">
    <property type="nucleotide sequence ID" value="XM_001880127.1"/>
</dbReference>
<sequence length="99" mass="11181">MDSLASVKCSSYEIVEPSLTRKHISYYTPDGNVVIQVQDTLFKLDLSVLHAKSPVFRSIVPPVYAGKTRLLGFNDQHPFQLPEVSEIDFTRLLSVIYPL</sequence>
<name>B0D8J2_LACBS</name>
<dbReference type="InParanoid" id="B0D8J2"/>